<organism evidence="1 2">
    <name type="scientific">Ensete ventricosum</name>
    <name type="common">Abyssinian banana</name>
    <name type="synonym">Musa ensete</name>
    <dbReference type="NCBI Taxonomy" id="4639"/>
    <lineage>
        <taxon>Eukaryota</taxon>
        <taxon>Viridiplantae</taxon>
        <taxon>Streptophyta</taxon>
        <taxon>Embryophyta</taxon>
        <taxon>Tracheophyta</taxon>
        <taxon>Spermatophyta</taxon>
        <taxon>Magnoliopsida</taxon>
        <taxon>Liliopsida</taxon>
        <taxon>Zingiberales</taxon>
        <taxon>Musaceae</taxon>
        <taxon>Ensete</taxon>
    </lineage>
</organism>
<name>A0A426XXR8_ENSVE</name>
<evidence type="ECO:0000313" key="1">
    <source>
        <dbReference type="EMBL" id="RRT44160.1"/>
    </source>
</evidence>
<evidence type="ECO:0000313" key="2">
    <source>
        <dbReference type="Proteomes" id="UP000287651"/>
    </source>
</evidence>
<proteinExistence type="predicted"/>
<accession>A0A426XXR8</accession>
<dbReference type="EMBL" id="AMZH03016650">
    <property type="protein sequence ID" value="RRT44160.1"/>
    <property type="molecule type" value="Genomic_DNA"/>
</dbReference>
<protein>
    <submittedName>
        <fullName evidence="1">Uncharacterized protein</fullName>
    </submittedName>
</protein>
<sequence>MEGVAGSDGRQMGIGEEERGAYDWQWRQGWQGRAVDEHWRGGAMGRRLVVAIRMAGAGGCYGREGRRG</sequence>
<gene>
    <name evidence="1" type="ORF">B296_00055911</name>
</gene>
<reference evidence="1 2" key="1">
    <citation type="journal article" date="2014" name="Agronomy (Basel)">
        <title>A Draft Genome Sequence for Ensete ventricosum, the Drought-Tolerant Tree Against Hunger.</title>
        <authorList>
            <person name="Harrison J."/>
            <person name="Moore K.A."/>
            <person name="Paszkiewicz K."/>
            <person name="Jones T."/>
            <person name="Grant M."/>
            <person name="Ambacheew D."/>
            <person name="Muzemil S."/>
            <person name="Studholme D.J."/>
        </authorList>
    </citation>
    <scope>NUCLEOTIDE SEQUENCE [LARGE SCALE GENOMIC DNA]</scope>
</reference>
<dbReference type="AlphaFoldDB" id="A0A426XXR8"/>
<comment type="caution">
    <text evidence="1">The sequence shown here is derived from an EMBL/GenBank/DDBJ whole genome shotgun (WGS) entry which is preliminary data.</text>
</comment>
<dbReference type="Proteomes" id="UP000287651">
    <property type="component" value="Unassembled WGS sequence"/>
</dbReference>